<feature type="region of interest" description="Disordered" evidence="1">
    <location>
        <begin position="179"/>
        <end position="212"/>
    </location>
</feature>
<dbReference type="OrthoDB" id="425602at2759"/>
<feature type="compositionally biased region" description="Low complexity" evidence="1">
    <location>
        <begin position="126"/>
        <end position="141"/>
    </location>
</feature>
<proteinExistence type="predicted"/>
<feature type="compositionally biased region" description="Basic residues" evidence="1">
    <location>
        <begin position="18"/>
        <end position="27"/>
    </location>
</feature>
<evidence type="ECO:0000256" key="1">
    <source>
        <dbReference type="SAM" id="MobiDB-lite"/>
    </source>
</evidence>
<protein>
    <submittedName>
        <fullName evidence="2">Uncharacterized protein</fullName>
    </submittedName>
</protein>
<evidence type="ECO:0000313" key="3">
    <source>
        <dbReference type="Proteomes" id="UP000266188"/>
    </source>
</evidence>
<comment type="caution">
    <text evidence="2">The sequence shown here is derived from an EMBL/GenBank/DDBJ whole genome shotgun (WGS) entry which is preliminary data.</text>
</comment>
<feature type="non-terminal residue" evidence="2">
    <location>
        <position position="1"/>
    </location>
</feature>
<feature type="compositionally biased region" description="Polar residues" evidence="1">
    <location>
        <begin position="264"/>
        <end position="277"/>
    </location>
</feature>
<accession>A0A3A2Z7Z5</accession>
<dbReference type="AlphaFoldDB" id="A0A3A2Z7Z5"/>
<feature type="region of interest" description="Disordered" evidence="1">
    <location>
        <begin position="224"/>
        <end position="277"/>
    </location>
</feature>
<feature type="compositionally biased region" description="Low complexity" evidence="1">
    <location>
        <begin position="192"/>
        <end position="203"/>
    </location>
</feature>
<reference evidence="3" key="1">
    <citation type="submission" date="2017-02" db="EMBL/GenBank/DDBJ databases">
        <authorList>
            <person name="Tafer H."/>
            <person name="Lopandic K."/>
        </authorList>
    </citation>
    <scope>NUCLEOTIDE SEQUENCE [LARGE SCALE GENOMIC DNA]</scope>
    <source>
        <strain evidence="3">CBS 366.77</strain>
    </source>
</reference>
<dbReference type="Proteomes" id="UP000266188">
    <property type="component" value="Unassembled WGS sequence"/>
</dbReference>
<feature type="compositionally biased region" description="Basic and acidic residues" evidence="1">
    <location>
        <begin position="180"/>
        <end position="189"/>
    </location>
</feature>
<feature type="region of interest" description="Disordered" evidence="1">
    <location>
        <begin position="98"/>
        <end position="141"/>
    </location>
</feature>
<feature type="compositionally biased region" description="Basic and acidic residues" evidence="1">
    <location>
        <begin position="100"/>
        <end position="112"/>
    </location>
</feature>
<feature type="region of interest" description="Disordered" evidence="1">
    <location>
        <begin position="1"/>
        <end position="74"/>
    </location>
</feature>
<gene>
    <name evidence="2" type="ORF">PHISCL_10246</name>
</gene>
<sequence>NPPTRKPAGRSPQAKSSKSSRRSSIAKRRFEPSNGKGVRRPFSLATALTNGKSNTQPQPKPRHSTKPPASWFFDIHEDSEQDEMTNLMQHSTCVLDISDDEGKQSSDGRGKENIPPVELGISIPNSASSSRQSASRKVSAVKMDEDRVPLVELNAADYYGDGCHAFSYAVVFDDACENENTLKESEKKSQTPSSLPLPGSSSRSHVRRGSSLQNVESISAILEATAPVKSDSDEKQTEEVKFDSNLDFEIWESGSASGEAVENTEPSAESGSGSTEN</sequence>
<feature type="compositionally biased region" description="Polar residues" evidence="1">
    <location>
        <begin position="46"/>
        <end position="57"/>
    </location>
</feature>
<feature type="compositionally biased region" description="Basic and acidic residues" evidence="1">
    <location>
        <begin position="230"/>
        <end position="244"/>
    </location>
</feature>
<dbReference type="EMBL" id="MVGC01000995">
    <property type="protein sequence ID" value="RJE17417.1"/>
    <property type="molecule type" value="Genomic_DNA"/>
</dbReference>
<keyword evidence="3" id="KW-1185">Reference proteome</keyword>
<dbReference type="STRING" id="2070753.A0A3A2Z7Z5"/>
<organism evidence="2 3">
    <name type="scientific">Aspergillus sclerotialis</name>
    <dbReference type="NCBI Taxonomy" id="2070753"/>
    <lineage>
        <taxon>Eukaryota</taxon>
        <taxon>Fungi</taxon>
        <taxon>Dikarya</taxon>
        <taxon>Ascomycota</taxon>
        <taxon>Pezizomycotina</taxon>
        <taxon>Eurotiomycetes</taxon>
        <taxon>Eurotiomycetidae</taxon>
        <taxon>Eurotiales</taxon>
        <taxon>Aspergillaceae</taxon>
        <taxon>Aspergillus</taxon>
        <taxon>Aspergillus subgen. Polypaecilum</taxon>
    </lineage>
</organism>
<evidence type="ECO:0000313" key="2">
    <source>
        <dbReference type="EMBL" id="RJE17417.1"/>
    </source>
</evidence>
<name>A0A3A2Z7Z5_9EURO</name>